<evidence type="ECO:0000313" key="4">
    <source>
        <dbReference type="EMBL" id="CAJ1393249.1"/>
    </source>
</evidence>
<feature type="coiled-coil region" evidence="1">
    <location>
        <begin position="903"/>
        <end position="964"/>
    </location>
</feature>
<gene>
    <name evidence="4" type="ORF">EVOR1521_LOCUS18158</name>
</gene>
<accession>A0AA36IUZ6</accession>
<reference evidence="4" key="1">
    <citation type="submission" date="2023-08" db="EMBL/GenBank/DDBJ databases">
        <authorList>
            <person name="Chen Y."/>
            <person name="Shah S."/>
            <person name="Dougan E. K."/>
            <person name="Thang M."/>
            <person name="Chan C."/>
        </authorList>
    </citation>
    <scope>NUCLEOTIDE SEQUENCE</scope>
</reference>
<evidence type="ECO:0000256" key="1">
    <source>
        <dbReference type="SAM" id="Coils"/>
    </source>
</evidence>
<dbReference type="GO" id="GO:0005509">
    <property type="term" value="F:calcium ion binding"/>
    <property type="evidence" value="ECO:0007669"/>
    <property type="project" value="InterPro"/>
</dbReference>
<dbReference type="InterPro" id="IPR011992">
    <property type="entry name" value="EF-hand-dom_pair"/>
</dbReference>
<dbReference type="AlphaFoldDB" id="A0AA36IUZ6"/>
<dbReference type="PROSITE" id="PS50222">
    <property type="entry name" value="EF_HAND_2"/>
    <property type="match status" value="1"/>
</dbReference>
<keyword evidence="1" id="KW-0175">Coiled coil</keyword>
<evidence type="ECO:0000313" key="5">
    <source>
        <dbReference type="Proteomes" id="UP001178507"/>
    </source>
</evidence>
<evidence type="ECO:0000259" key="3">
    <source>
        <dbReference type="PROSITE" id="PS50222"/>
    </source>
</evidence>
<dbReference type="Proteomes" id="UP001178507">
    <property type="component" value="Unassembled WGS sequence"/>
</dbReference>
<sequence length="1149" mass="126214">MSFLSQWNELQEAAIQGDADAERLASKVLGSGTQTVLLRSERLQELMRGSGVDDWRELVARMLDWEGFCSTRYLETVTHVAMHMEGTERSARVCNWKELGLAGQQEWAFQTGGVVSPVVALAIGMVGADGIVRNGMISGRENWSEWGTMGRPASLLLSGVAWDYTKDEGRRRISTAEVDVSSSRPRILPQSLGGRPWTSLRENRRHVFQFDYCPTHTARVDASRRAPKREDRLERAGSCSGRFQRSAGCITSSNGFKMNYSVPQLEERSLLGAGWTRSSGSKGALKKGPGPEPVRRNGWLRNSMESSEASELGEAMRALFSAYDFKEDGRIDLEEYVQGQQIIADVLGESFERDTATQYFYAMENSKLGKVSFVAFFRGELRRLQEQSELGLGPGREEWPQKVAWLAQQITLGQQRLRLKCSLELGQLARERQPDTARLRELRMKRQGELEGRLILRGVVSNLGQLAATELLNANLEVVSRAECNPRGVFEHRLDGPEVSVLRATAPGYCPSFCKVSTAGLQHAAVKLAPFTIQAKLKAEAGREARLVREGGASFEVPVGLLQKDGKDFSGLVSFAAAVEMKDLDELLPWSLGLAADGDIVMLQPVLAVYAQLHDDLDGKPLQLKGGARIQAGFSGKVELPKRSPALWQLDSQCLWEELLLPVAVDDLEVPLPLFEQQEKPEAMTVAALFAQRRQDEVVLNLSDTAEAELLAALGEPQRPLRKNRFYQSLQAQALVPSLRRMAASITEDATVTELISGKSISQVDSKALDLLALEQLCAAWAQGPGLLEMREALSKAGDVAQAFLLVAEAQARRKEAARVQDLLRIQPQKAATFSRINELLEGFNGQERSVAEHLASDPQICRQARVEQIREAVLSLLPGACPSSKEISDQDQAAFHQGQKRRAAAELELEAAQASARQLQEELEIAKADKKKKQEAARLAEELEQAQAQVEELKEKLQAESATSPEQVAEILASEQKQLERSTRGSPWQDASQHKEKEGKHSISLPLAANCWSCLAAPKVFSLPGVRQGQVCSLVLGRLHTAEVAIVSAKPTRPGLAERCASVEPEGHFSLLVAAGEEFHVKVLRDDLQTVESFGPFTAESPGNILHVGVLGESVAGPAKVTLSRYLVTRRGTSKTMRSSHSSDPTKS</sequence>
<organism evidence="4 5">
    <name type="scientific">Effrenium voratum</name>
    <dbReference type="NCBI Taxonomy" id="2562239"/>
    <lineage>
        <taxon>Eukaryota</taxon>
        <taxon>Sar</taxon>
        <taxon>Alveolata</taxon>
        <taxon>Dinophyceae</taxon>
        <taxon>Suessiales</taxon>
        <taxon>Symbiodiniaceae</taxon>
        <taxon>Effrenium</taxon>
    </lineage>
</organism>
<feature type="region of interest" description="Disordered" evidence="2">
    <location>
        <begin position="276"/>
        <end position="298"/>
    </location>
</feature>
<name>A0AA36IUZ6_9DINO</name>
<dbReference type="EMBL" id="CAUJNA010002513">
    <property type="protein sequence ID" value="CAJ1393249.1"/>
    <property type="molecule type" value="Genomic_DNA"/>
</dbReference>
<feature type="region of interest" description="Disordered" evidence="2">
    <location>
        <begin position="976"/>
        <end position="1000"/>
    </location>
</feature>
<comment type="caution">
    <text evidence="4">The sequence shown here is derived from an EMBL/GenBank/DDBJ whole genome shotgun (WGS) entry which is preliminary data.</text>
</comment>
<evidence type="ECO:0000256" key="2">
    <source>
        <dbReference type="SAM" id="MobiDB-lite"/>
    </source>
</evidence>
<feature type="domain" description="EF-hand" evidence="3">
    <location>
        <begin position="311"/>
        <end position="346"/>
    </location>
</feature>
<protein>
    <recommendedName>
        <fullName evidence="3">EF-hand domain-containing protein</fullName>
    </recommendedName>
</protein>
<dbReference type="InterPro" id="IPR002048">
    <property type="entry name" value="EF_hand_dom"/>
</dbReference>
<dbReference type="SUPFAM" id="SSF47473">
    <property type="entry name" value="EF-hand"/>
    <property type="match status" value="1"/>
</dbReference>
<proteinExistence type="predicted"/>
<keyword evidence="5" id="KW-1185">Reference proteome</keyword>